<keyword evidence="2" id="KW-1185">Reference proteome</keyword>
<protein>
    <submittedName>
        <fullName evidence="1">Uncharacterized protein</fullName>
    </submittedName>
</protein>
<organism evidence="1 2">
    <name type="scientific">Mycolicibacterium brisbanense</name>
    <dbReference type="NCBI Taxonomy" id="146020"/>
    <lineage>
        <taxon>Bacteria</taxon>
        <taxon>Bacillati</taxon>
        <taxon>Actinomycetota</taxon>
        <taxon>Actinomycetes</taxon>
        <taxon>Mycobacteriales</taxon>
        <taxon>Mycobacteriaceae</taxon>
        <taxon>Mycolicibacterium</taxon>
    </lineage>
</organism>
<dbReference type="EMBL" id="BCSX01000038">
    <property type="protein sequence ID" value="GAS90048.1"/>
    <property type="molecule type" value="Genomic_DNA"/>
</dbReference>
<evidence type="ECO:0000313" key="2">
    <source>
        <dbReference type="Proteomes" id="UP000069620"/>
    </source>
</evidence>
<comment type="caution">
    <text evidence="1">The sequence shown here is derived from an EMBL/GenBank/DDBJ whole genome shotgun (WGS) entry which is preliminary data.</text>
</comment>
<accession>A0A124E0C2</accession>
<reference evidence="2" key="2">
    <citation type="submission" date="2016-02" db="EMBL/GenBank/DDBJ databases">
        <title>Draft genome sequence of five rapidly growing Mycobacterium species.</title>
        <authorList>
            <person name="Katahira K."/>
            <person name="Gotou Y."/>
            <person name="Iida K."/>
            <person name="Ogura Y."/>
            <person name="Hayashi T."/>
        </authorList>
    </citation>
    <scope>NUCLEOTIDE SEQUENCE [LARGE SCALE GENOMIC DNA]</scope>
    <source>
        <strain evidence="2">JCM15654</strain>
    </source>
</reference>
<gene>
    <name evidence="1" type="ORF">RMCB_4144</name>
</gene>
<name>A0A124E0C2_9MYCO</name>
<dbReference type="STRING" id="146020.RMCB_4144"/>
<proteinExistence type="predicted"/>
<evidence type="ECO:0000313" key="1">
    <source>
        <dbReference type="EMBL" id="GAS90048.1"/>
    </source>
</evidence>
<dbReference type="AlphaFoldDB" id="A0A124E0C2"/>
<reference evidence="2" key="1">
    <citation type="journal article" date="2016" name="Genome Announc.">
        <title>Draft Genome Sequences of Five Rapidly Growing Mycobacterium Species, M. thermoresistibile, M. fortuitum subsp. acetamidolyticum, M. canariasense, M. brisbanense, and M. novocastrense.</title>
        <authorList>
            <person name="Katahira K."/>
            <person name="Ogura Y."/>
            <person name="Gotoh Y."/>
            <person name="Hayashi T."/>
        </authorList>
    </citation>
    <scope>NUCLEOTIDE SEQUENCE [LARGE SCALE GENOMIC DNA]</scope>
    <source>
        <strain evidence="2">JCM15654</strain>
    </source>
</reference>
<sequence>MEGLFVTVSMADCAGLWRRTLLIEADGTRDEKPGVLWLQGPTAYVDSRGFAGTLAQHGNIFEWHRAVDAQPPGAFPDAGEMRWEGEVLVETGVHEDYVEHWVRDTGEVVPTGALRLSGPGGTPALLVRAGALFGWADRGQVVIGTVGGADYQALGIVMSGNEIQANGVLWTVNQTEGKVDS</sequence>
<dbReference type="Proteomes" id="UP000069620">
    <property type="component" value="Unassembled WGS sequence"/>
</dbReference>